<proteinExistence type="predicted"/>
<gene>
    <name evidence="1" type="ORF">OESDEN_07943</name>
</gene>
<evidence type="ECO:0000313" key="2">
    <source>
        <dbReference type="Proteomes" id="UP000053660"/>
    </source>
</evidence>
<dbReference type="EMBL" id="KN551518">
    <property type="protein sequence ID" value="KHJ92175.1"/>
    <property type="molecule type" value="Genomic_DNA"/>
</dbReference>
<keyword evidence="2" id="KW-1185">Reference proteome</keyword>
<protein>
    <submittedName>
        <fullName evidence="1">Uncharacterized protein</fullName>
    </submittedName>
</protein>
<reference evidence="1 2" key="1">
    <citation type="submission" date="2014-03" db="EMBL/GenBank/DDBJ databases">
        <title>Draft genome of the hookworm Oesophagostomum dentatum.</title>
        <authorList>
            <person name="Mitreva M."/>
        </authorList>
    </citation>
    <scope>NUCLEOTIDE SEQUENCE [LARGE SCALE GENOMIC DNA]</scope>
    <source>
        <strain evidence="1 2">OD-Hann</strain>
    </source>
</reference>
<name>A0A0B1TA07_OESDE</name>
<accession>A0A0B1TA07</accession>
<sequence length="87" mass="10088">MVLNVQVALIGAHQARARESALRILGCQTKFGWLMNGCLFPGVDVYLEFQEYYREAISRVEHDLGDNYQIKGWLSEYNIRHGISQNW</sequence>
<organism evidence="1 2">
    <name type="scientific">Oesophagostomum dentatum</name>
    <name type="common">Nodular worm</name>
    <dbReference type="NCBI Taxonomy" id="61180"/>
    <lineage>
        <taxon>Eukaryota</taxon>
        <taxon>Metazoa</taxon>
        <taxon>Ecdysozoa</taxon>
        <taxon>Nematoda</taxon>
        <taxon>Chromadorea</taxon>
        <taxon>Rhabditida</taxon>
        <taxon>Rhabditina</taxon>
        <taxon>Rhabditomorpha</taxon>
        <taxon>Strongyloidea</taxon>
        <taxon>Strongylidae</taxon>
        <taxon>Oesophagostomum</taxon>
    </lineage>
</organism>
<dbReference type="AlphaFoldDB" id="A0A0B1TA07"/>
<dbReference type="Proteomes" id="UP000053660">
    <property type="component" value="Unassembled WGS sequence"/>
</dbReference>
<evidence type="ECO:0000313" key="1">
    <source>
        <dbReference type="EMBL" id="KHJ92175.1"/>
    </source>
</evidence>